<reference evidence="2 3" key="1">
    <citation type="submission" date="2017-04" db="EMBL/GenBank/DDBJ databases">
        <title>Kefir bacterial isolates.</title>
        <authorList>
            <person name="Kim Y."/>
            <person name="Blasche S."/>
            <person name="Patil K.R."/>
        </authorList>
    </citation>
    <scope>NUCLEOTIDE SEQUENCE [LARGE SCALE GENOMIC DNA]</scope>
    <source>
        <strain evidence="2 3">OG2</strain>
    </source>
</reference>
<sequence>MLNILMVEPFCLRKKVLKIGLWHKLRPMCVLFLVLVWGGGIHFLSCFTTFYQKKLAKLKAVYHGYTAPCLTKIYYFFITRFITSSFGSNGFWWVSFFKESLKTALLTLY</sequence>
<organism evidence="2 3">
    <name type="scientific">Lactococcus lactis</name>
    <dbReference type="NCBI Taxonomy" id="1358"/>
    <lineage>
        <taxon>Bacteria</taxon>
        <taxon>Bacillati</taxon>
        <taxon>Bacillota</taxon>
        <taxon>Bacilli</taxon>
        <taxon>Lactobacillales</taxon>
        <taxon>Streptococcaceae</taxon>
        <taxon>Lactococcus</taxon>
    </lineage>
</organism>
<name>A0AAQ0U0C8_9LACT</name>
<keyword evidence="1" id="KW-0472">Membrane</keyword>
<dbReference type="EMBL" id="NCWV01000015">
    <property type="protein sequence ID" value="PAK88320.1"/>
    <property type="molecule type" value="Genomic_DNA"/>
</dbReference>
<proteinExistence type="predicted"/>
<feature type="transmembrane region" description="Helical" evidence="1">
    <location>
        <begin position="73"/>
        <end position="94"/>
    </location>
</feature>
<keyword evidence="1" id="KW-0812">Transmembrane</keyword>
<evidence type="ECO:0000256" key="1">
    <source>
        <dbReference type="SAM" id="Phobius"/>
    </source>
</evidence>
<dbReference type="AlphaFoldDB" id="A0AAQ0U0C8"/>
<gene>
    <name evidence="2" type="ORF">B8W88_10160</name>
</gene>
<dbReference type="Proteomes" id="UP000215635">
    <property type="component" value="Unassembled WGS sequence"/>
</dbReference>
<accession>A0AAQ0U0C8</accession>
<evidence type="ECO:0000313" key="3">
    <source>
        <dbReference type="Proteomes" id="UP000215635"/>
    </source>
</evidence>
<keyword evidence="1" id="KW-1133">Transmembrane helix</keyword>
<feature type="transmembrane region" description="Helical" evidence="1">
    <location>
        <begin position="30"/>
        <end position="52"/>
    </location>
</feature>
<comment type="caution">
    <text evidence="2">The sequence shown here is derived from an EMBL/GenBank/DDBJ whole genome shotgun (WGS) entry which is preliminary data.</text>
</comment>
<protein>
    <submittedName>
        <fullName evidence="2">Uncharacterized protein</fullName>
    </submittedName>
</protein>
<evidence type="ECO:0000313" key="2">
    <source>
        <dbReference type="EMBL" id="PAK88320.1"/>
    </source>
</evidence>